<dbReference type="Proteomes" id="UP000004725">
    <property type="component" value="Unassembled WGS sequence"/>
</dbReference>
<dbReference type="eggNOG" id="ENOG502ZJ40">
    <property type="taxonomic scope" value="Bacteria"/>
</dbReference>
<keyword evidence="5" id="KW-1185">Reference proteome</keyword>
<evidence type="ECO:0000313" key="5">
    <source>
        <dbReference type="Proteomes" id="UP000092661"/>
    </source>
</evidence>
<dbReference type="KEGG" id="pana:BBH88_12460"/>
<evidence type="ECO:0000313" key="2">
    <source>
        <dbReference type="EMBL" id="ANU11052.1"/>
    </source>
</evidence>
<feature type="transmembrane region" description="Helical" evidence="1">
    <location>
        <begin position="36"/>
        <end position="55"/>
    </location>
</feature>
<keyword evidence="1" id="KW-1133">Transmembrane helix</keyword>
<dbReference type="RefSeq" id="WP_006829502.1">
    <property type="nucleotide sequence ID" value="NZ_AJYB01000023.1"/>
</dbReference>
<evidence type="ECO:0000313" key="3">
    <source>
        <dbReference type="EMBL" id="EIM07007.1"/>
    </source>
</evidence>
<keyword evidence="1" id="KW-0472">Membrane</keyword>
<organism evidence="3 4">
    <name type="scientific">Planococcus antarcticus DSM 14505</name>
    <dbReference type="NCBI Taxonomy" id="1185653"/>
    <lineage>
        <taxon>Bacteria</taxon>
        <taxon>Bacillati</taxon>
        <taxon>Bacillota</taxon>
        <taxon>Bacilli</taxon>
        <taxon>Bacillales</taxon>
        <taxon>Caryophanaceae</taxon>
        <taxon>Planococcus</taxon>
    </lineage>
</organism>
<accession>A0A1C7DI24</accession>
<dbReference type="OrthoDB" id="2721949at2"/>
<reference evidence="3 4" key="1">
    <citation type="journal article" date="2012" name="J. Bacteriol.">
        <title>Genome Sequence of the Antarctic Psychrophile Bacterium Planococcus antarcticus DSM 14505.</title>
        <authorList>
            <person name="Margolles A."/>
            <person name="Gueimonde M."/>
            <person name="Sanchez B."/>
        </authorList>
    </citation>
    <scope>NUCLEOTIDE SEQUENCE [LARGE SCALE GENOMIC DNA]</scope>
    <source>
        <strain evidence="3 4">DSM 14505</strain>
    </source>
</reference>
<protein>
    <submittedName>
        <fullName evidence="3">Uncharacterized protein</fullName>
    </submittedName>
</protein>
<name>A0A1C7DI24_9BACL</name>
<dbReference type="EMBL" id="AJYB01000023">
    <property type="protein sequence ID" value="EIM07007.1"/>
    <property type="molecule type" value="Genomic_DNA"/>
</dbReference>
<feature type="transmembrane region" description="Helical" evidence="1">
    <location>
        <begin position="6"/>
        <end position="24"/>
    </location>
</feature>
<evidence type="ECO:0000256" key="1">
    <source>
        <dbReference type="SAM" id="Phobius"/>
    </source>
</evidence>
<reference evidence="2" key="3">
    <citation type="submission" date="2016-10" db="EMBL/GenBank/DDBJ databases">
        <authorList>
            <person name="See-Too W.S."/>
        </authorList>
    </citation>
    <scope>NUCLEOTIDE SEQUENCE</scope>
    <source>
        <strain evidence="2">DSM 14505</strain>
    </source>
</reference>
<dbReference type="EMBL" id="CP016534">
    <property type="protein sequence ID" value="ANU11052.1"/>
    <property type="molecule type" value="Genomic_DNA"/>
</dbReference>
<dbReference type="AlphaFoldDB" id="A0A1C7DI24"/>
<gene>
    <name evidence="3" type="ORF">A1A1_07494</name>
    <name evidence="2" type="ORF">BBH88_12460</name>
</gene>
<sequence>MFTESIGILAIVTSVIWIFISRELSKFSDVKNGRKIVTLMTAGTLFTAILTISLFQNLLF</sequence>
<dbReference type="Proteomes" id="UP000092661">
    <property type="component" value="Chromosome"/>
</dbReference>
<reference evidence="5" key="2">
    <citation type="submission" date="2016-07" db="EMBL/GenBank/DDBJ databases">
        <authorList>
            <person name="See-Too W.S."/>
        </authorList>
    </citation>
    <scope>NUCLEOTIDE SEQUENCE [LARGE SCALE GENOMIC DNA]</scope>
    <source>
        <strain evidence="5">DSM 14505</strain>
    </source>
</reference>
<keyword evidence="1" id="KW-0812">Transmembrane</keyword>
<proteinExistence type="predicted"/>
<evidence type="ECO:0000313" key="4">
    <source>
        <dbReference type="Proteomes" id="UP000004725"/>
    </source>
</evidence>